<protein>
    <submittedName>
        <fullName evidence="1">DNA-binding MarR family transcriptional regulator</fullName>
    </submittedName>
</protein>
<gene>
    <name evidence="1" type="ORF">ATL41_1740</name>
</gene>
<dbReference type="AlphaFoldDB" id="A0A2A9EED9"/>
<evidence type="ECO:0000313" key="2">
    <source>
        <dbReference type="Proteomes" id="UP000221394"/>
    </source>
</evidence>
<dbReference type="InterPro" id="IPR036390">
    <property type="entry name" value="WH_DNA-bd_sf"/>
</dbReference>
<dbReference type="Proteomes" id="UP000221394">
    <property type="component" value="Unassembled WGS sequence"/>
</dbReference>
<comment type="caution">
    <text evidence="1">The sequence shown here is derived from an EMBL/GenBank/DDBJ whole genome shotgun (WGS) entry which is preliminary data.</text>
</comment>
<name>A0A2A9EED9_9MICO</name>
<dbReference type="Gene3D" id="1.10.10.10">
    <property type="entry name" value="Winged helix-like DNA-binding domain superfamily/Winged helix DNA-binding domain"/>
    <property type="match status" value="1"/>
</dbReference>
<organism evidence="1 2">
    <name type="scientific">Flavimobilis soli</name>
    <dbReference type="NCBI Taxonomy" id="442709"/>
    <lineage>
        <taxon>Bacteria</taxon>
        <taxon>Bacillati</taxon>
        <taxon>Actinomycetota</taxon>
        <taxon>Actinomycetes</taxon>
        <taxon>Micrococcales</taxon>
        <taxon>Jonesiaceae</taxon>
        <taxon>Flavimobilis</taxon>
    </lineage>
</organism>
<keyword evidence="1" id="KW-0238">DNA-binding</keyword>
<accession>A0A2A9EED9</accession>
<dbReference type="GO" id="GO:0003677">
    <property type="term" value="F:DNA binding"/>
    <property type="evidence" value="ECO:0007669"/>
    <property type="project" value="UniProtKB-KW"/>
</dbReference>
<proteinExistence type="predicted"/>
<reference evidence="1 2" key="1">
    <citation type="submission" date="2017-10" db="EMBL/GenBank/DDBJ databases">
        <title>Sequencing the genomes of 1000 actinobacteria strains.</title>
        <authorList>
            <person name="Klenk H.-P."/>
        </authorList>
    </citation>
    <scope>NUCLEOTIDE SEQUENCE [LARGE SCALE GENOMIC DNA]</scope>
    <source>
        <strain evidence="1 2">DSM 21574</strain>
    </source>
</reference>
<sequence>MDSDTVATSQNELHLAPGTVALVRDTVRSEPTSPHGDFATTLAILDRVDRLKALGDTLLQLVEQESGLRRSELALLDALQAVDSEHDDHPRRLGRAVGMTTDAVVATAESLAARGLVGIVHDDAGRAAAIHLTDAGRAVLTQAEAVQIRATDAAVREVGPEGSRRALAVLDQIIGAMSPLAPAVELCAPENRMLPGA</sequence>
<dbReference type="InterPro" id="IPR036388">
    <property type="entry name" value="WH-like_DNA-bd_sf"/>
</dbReference>
<dbReference type="SUPFAM" id="SSF46785">
    <property type="entry name" value="Winged helix' DNA-binding domain"/>
    <property type="match status" value="1"/>
</dbReference>
<keyword evidence="2" id="KW-1185">Reference proteome</keyword>
<dbReference type="EMBL" id="PDJH01000001">
    <property type="protein sequence ID" value="PFG36996.1"/>
    <property type="molecule type" value="Genomic_DNA"/>
</dbReference>
<evidence type="ECO:0000313" key="1">
    <source>
        <dbReference type="EMBL" id="PFG36996.1"/>
    </source>
</evidence>